<dbReference type="AlphaFoldDB" id="A0A285EK05"/>
<dbReference type="RefSeq" id="WP_097208308.1">
    <property type="nucleotide sequence ID" value="NZ_JACHXB010000005.1"/>
</dbReference>
<keyword evidence="3" id="KW-1185">Reference proteome</keyword>
<evidence type="ECO:0000313" key="2">
    <source>
        <dbReference type="EMBL" id="SNX98386.1"/>
    </source>
</evidence>
<evidence type="ECO:0000256" key="1">
    <source>
        <dbReference type="SAM" id="MobiDB-lite"/>
    </source>
</evidence>
<reference evidence="2 3" key="1">
    <citation type="submission" date="2017-09" db="EMBL/GenBank/DDBJ databases">
        <authorList>
            <person name="Ehlers B."/>
            <person name="Leendertz F.H."/>
        </authorList>
    </citation>
    <scope>NUCLEOTIDE SEQUENCE [LARGE SCALE GENOMIC DNA]</scope>
    <source>
        <strain evidence="2 3">DSM 46844</strain>
    </source>
</reference>
<dbReference type="OrthoDB" id="5192545at2"/>
<organism evidence="2 3">
    <name type="scientific">Geodermatophilus sabuli</name>
    <dbReference type="NCBI Taxonomy" id="1564158"/>
    <lineage>
        <taxon>Bacteria</taxon>
        <taxon>Bacillati</taxon>
        <taxon>Actinomycetota</taxon>
        <taxon>Actinomycetes</taxon>
        <taxon>Geodermatophilales</taxon>
        <taxon>Geodermatophilaceae</taxon>
        <taxon>Geodermatophilus</taxon>
    </lineage>
</organism>
<evidence type="ECO:0000313" key="3">
    <source>
        <dbReference type="Proteomes" id="UP000219514"/>
    </source>
</evidence>
<name>A0A285EK05_9ACTN</name>
<feature type="region of interest" description="Disordered" evidence="1">
    <location>
        <begin position="60"/>
        <end position="111"/>
    </location>
</feature>
<sequence length="111" mass="11169">MISTMWFSAPAGVSGSGGLVARPATWVCLPAASRLRALPLSAAVRIAAPGAPFQGTAVPGASQVDLVPTGRGGDAARGADDFPAPTGVYLQDERTDDDTTLGIHSPGRPLS</sequence>
<proteinExistence type="predicted"/>
<dbReference type="Proteomes" id="UP000219514">
    <property type="component" value="Unassembled WGS sequence"/>
</dbReference>
<dbReference type="EMBL" id="OBDO01000010">
    <property type="protein sequence ID" value="SNX98386.1"/>
    <property type="molecule type" value="Genomic_DNA"/>
</dbReference>
<accession>A0A285EK05</accession>
<protein>
    <submittedName>
        <fullName evidence="2">Uncharacterized protein</fullName>
    </submittedName>
</protein>
<gene>
    <name evidence="2" type="ORF">SAMN06893097_110170</name>
</gene>